<dbReference type="InterPro" id="IPR001810">
    <property type="entry name" value="F-box_dom"/>
</dbReference>
<comment type="caution">
    <text evidence="3">The sequence shown here is derived from an EMBL/GenBank/DDBJ whole genome shotgun (WGS) entry which is preliminary data.</text>
</comment>
<keyword evidence="4" id="KW-1185">Reference proteome</keyword>
<evidence type="ECO:0000259" key="1">
    <source>
        <dbReference type="Pfam" id="PF00646"/>
    </source>
</evidence>
<dbReference type="Pfam" id="PF00646">
    <property type="entry name" value="F-box"/>
    <property type="match status" value="1"/>
</dbReference>
<dbReference type="Gene3D" id="1.20.1280.50">
    <property type="match status" value="1"/>
</dbReference>
<sequence>MQRIMENNIVRKEPDMIRVASWSELCSDLLGDIIGRLCFTDQVYVQAVCKSWHNVYLIHKYHAVCKSLGLQSTSGFVRVFRKNQGLACTLQFHLYALSHSIDDPISVHSISLSELGVPTLSSWSDIRTFCKNNWLFISITERKNCPFAHMYFILFSPTSKKLKQLPPCLNSSAWCIEQTFSSDPESADCVFLILDTSTFHDKFVVATCRKDDNKWNVRCFSKIDTFQRCVCMPMYARGNFYIVSPDGQLASYNVTENIIEFECLSTYADLADNYTSSQTCILFMVNGEVMCNFGHKANPRTERYDRSKKVWIPVSSLRDSAILNIDKTHSVQGVKNRFEVPRKPQDIEVQDMDIMGQMQGPLRWFRVPGQVQSLEVQVGSIEGRGIALVEGLQGLAKPVGWNTRNQYGTHIDYSDILYLHEDL</sequence>
<proteinExistence type="predicted"/>
<gene>
    <name evidence="3" type="ORF">POM88_011401</name>
</gene>
<reference evidence="3" key="2">
    <citation type="submission" date="2023-05" db="EMBL/GenBank/DDBJ databases">
        <authorList>
            <person name="Schelkunov M.I."/>
        </authorList>
    </citation>
    <scope>NUCLEOTIDE SEQUENCE</scope>
    <source>
        <strain evidence="3">Hsosn_3</strain>
        <tissue evidence="3">Leaf</tissue>
    </source>
</reference>
<accession>A0AAD8IUV4</accession>
<feature type="domain" description="KIB1-4 beta-propeller" evidence="2">
    <location>
        <begin position="131"/>
        <end position="323"/>
    </location>
</feature>
<feature type="domain" description="F-box" evidence="1">
    <location>
        <begin position="22"/>
        <end position="54"/>
    </location>
</feature>
<evidence type="ECO:0008006" key="5">
    <source>
        <dbReference type="Google" id="ProtNLM"/>
    </source>
</evidence>
<dbReference type="InterPro" id="IPR005174">
    <property type="entry name" value="KIB1-4_b-propeller"/>
</dbReference>
<dbReference type="PANTHER" id="PTHR33110">
    <property type="entry name" value="F-BOX/KELCH-REPEAT PROTEIN-RELATED"/>
    <property type="match status" value="1"/>
</dbReference>
<evidence type="ECO:0000313" key="4">
    <source>
        <dbReference type="Proteomes" id="UP001237642"/>
    </source>
</evidence>
<name>A0AAD8IUV4_9APIA</name>
<protein>
    <recommendedName>
        <fullName evidence="5">F-box protein</fullName>
    </recommendedName>
</protein>
<dbReference type="PANTHER" id="PTHR33110:SF134">
    <property type="entry name" value="OS09G0565350 PROTEIN"/>
    <property type="match status" value="1"/>
</dbReference>
<reference evidence="3" key="1">
    <citation type="submission" date="2023-02" db="EMBL/GenBank/DDBJ databases">
        <title>Genome of toxic invasive species Heracleum sosnowskyi carries increased number of genes despite the absence of recent whole-genome duplications.</title>
        <authorList>
            <person name="Schelkunov M."/>
            <person name="Shtratnikova V."/>
            <person name="Makarenko M."/>
            <person name="Klepikova A."/>
            <person name="Omelchenko D."/>
            <person name="Novikova G."/>
            <person name="Obukhova E."/>
            <person name="Bogdanov V."/>
            <person name="Penin A."/>
            <person name="Logacheva M."/>
        </authorList>
    </citation>
    <scope>NUCLEOTIDE SEQUENCE</scope>
    <source>
        <strain evidence="3">Hsosn_3</strain>
        <tissue evidence="3">Leaf</tissue>
    </source>
</reference>
<dbReference type="Pfam" id="PF03478">
    <property type="entry name" value="Beta-prop_KIB1-4"/>
    <property type="match status" value="1"/>
</dbReference>
<dbReference type="EMBL" id="JAUIZM010000003">
    <property type="protein sequence ID" value="KAK1392345.1"/>
    <property type="molecule type" value="Genomic_DNA"/>
</dbReference>
<organism evidence="3 4">
    <name type="scientific">Heracleum sosnowskyi</name>
    <dbReference type="NCBI Taxonomy" id="360622"/>
    <lineage>
        <taxon>Eukaryota</taxon>
        <taxon>Viridiplantae</taxon>
        <taxon>Streptophyta</taxon>
        <taxon>Embryophyta</taxon>
        <taxon>Tracheophyta</taxon>
        <taxon>Spermatophyta</taxon>
        <taxon>Magnoliopsida</taxon>
        <taxon>eudicotyledons</taxon>
        <taxon>Gunneridae</taxon>
        <taxon>Pentapetalae</taxon>
        <taxon>asterids</taxon>
        <taxon>campanulids</taxon>
        <taxon>Apiales</taxon>
        <taxon>Apiaceae</taxon>
        <taxon>Apioideae</taxon>
        <taxon>apioid superclade</taxon>
        <taxon>Tordylieae</taxon>
        <taxon>Tordyliinae</taxon>
        <taxon>Heracleum</taxon>
    </lineage>
</organism>
<dbReference type="Proteomes" id="UP001237642">
    <property type="component" value="Unassembled WGS sequence"/>
</dbReference>
<dbReference type="AlphaFoldDB" id="A0AAD8IUV4"/>
<evidence type="ECO:0000259" key="2">
    <source>
        <dbReference type="Pfam" id="PF03478"/>
    </source>
</evidence>
<evidence type="ECO:0000313" key="3">
    <source>
        <dbReference type="EMBL" id="KAK1392345.1"/>
    </source>
</evidence>